<name>A0A0G0ZYK3_9BACT</name>
<protein>
    <recommendedName>
        <fullName evidence="1">Homing endonuclease LAGLIDADG domain-containing protein</fullName>
    </recommendedName>
</protein>
<reference evidence="2 3" key="1">
    <citation type="journal article" date="2015" name="Nature">
        <title>rRNA introns, odd ribosomes, and small enigmatic genomes across a large radiation of phyla.</title>
        <authorList>
            <person name="Brown C.T."/>
            <person name="Hug L.A."/>
            <person name="Thomas B.C."/>
            <person name="Sharon I."/>
            <person name="Castelle C.J."/>
            <person name="Singh A."/>
            <person name="Wilkins M.J."/>
            <person name="Williams K.H."/>
            <person name="Banfield J.F."/>
        </authorList>
    </citation>
    <scope>NUCLEOTIDE SEQUENCE [LARGE SCALE GENOMIC DNA]</scope>
</reference>
<dbReference type="GO" id="GO:0004519">
    <property type="term" value="F:endonuclease activity"/>
    <property type="evidence" value="ECO:0007669"/>
    <property type="project" value="InterPro"/>
</dbReference>
<accession>A0A0G0ZYK3</accession>
<evidence type="ECO:0000313" key="2">
    <source>
        <dbReference type="EMBL" id="KKS53744.1"/>
    </source>
</evidence>
<dbReference type="AlphaFoldDB" id="A0A0G0ZYK3"/>
<gene>
    <name evidence="2" type="ORF">UV20_C0046G0001</name>
</gene>
<evidence type="ECO:0000259" key="1">
    <source>
        <dbReference type="Pfam" id="PF14528"/>
    </source>
</evidence>
<dbReference type="InterPro" id="IPR004860">
    <property type="entry name" value="LAGLIDADG_dom"/>
</dbReference>
<dbReference type="InterPro" id="IPR027434">
    <property type="entry name" value="Homing_endonucl"/>
</dbReference>
<dbReference type="SUPFAM" id="SSF55608">
    <property type="entry name" value="Homing endonucleases"/>
    <property type="match status" value="1"/>
</dbReference>
<dbReference type="EMBL" id="LCDO01000046">
    <property type="protein sequence ID" value="KKS53744.1"/>
    <property type="molecule type" value="Genomic_DNA"/>
</dbReference>
<sequence>MKMTWDYIAGFFDGEGSIIHNGKGYRATISQTDLDVLERIKQFLGYGQIFKTTKRKAHWKESWVYYIARQKDVYHFLVAIENHLIVKQQTASKAIPILKNKIKLQIERELKSEKNIVETKKLRKEGLTYRRIGRELGISWSHARRIILKHGGSSSVG</sequence>
<dbReference type="Proteomes" id="UP000034837">
    <property type="component" value="Unassembled WGS sequence"/>
</dbReference>
<organism evidence="2 3">
    <name type="scientific">Candidatus Magasanikbacteria bacterium GW2011_GWA2_42_32</name>
    <dbReference type="NCBI Taxonomy" id="1619039"/>
    <lineage>
        <taxon>Bacteria</taxon>
        <taxon>Candidatus Magasanikiibacteriota</taxon>
    </lineage>
</organism>
<feature type="domain" description="Homing endonuclease LAGLIDADG" evidence="1">
    <location>
        <begin position="7"/>
        <end position="77"/>
    </location>
</feature>
<proteinExistence type="predicted"/>
<comment type="caution">
    <text evidence="2">The sequence shown here is derived from an EMBL/GenBank/DDBJ whole genome shotgun (WGS) entry which is preliminary data.</text>
</comment>
<dbReference type="Gene3D" id="3.10.28.10">
    <property type="entry name" value="Homing endonucleases"/>
    <property type="match status" value="1"/>
</dbReference>
<dbReference type="Pfam" id="PF14528">
    <property type="entry name" value="LAGLIDADG_3"/>
    <property type="match status" value="1"/>
</dbReference>
<evidence type="ECO:0000313" key="3">
    <source>
        <dbReference type="Proteomes" id="UP000034837"/>
    </source>
</evidence>